<dbReference type="EMBL" id="JAFIQS010000008">
    <property type="protein sequence ID" value="KAG5166623.1"/>
    <property type="molecule type" value="Genomic_DNA"/>
</dbReference>
<comment type="caution">
    <text evidence="1">The sequence shown here is derived from an EMBL/GenBank/DDBJ whole genome shotgun (WGS) entry which is preliminary data.</text>
</comment>
<name>A0A8H8CIE0_PSICU</name>
<evidence type="ECO:0008006" key="2">
    <source>
        <dbReference type="Google" id="ProtNLM"/>
    </source>
</evidence>
<dbReference type="AlphaFoldDB" id="A0A8H8CIE0"/>
<organism evidence="1">
    <name type="scientific">Psilocybe cubensis</name>
    <name type="common">Psychedelic mushroom</name>
    <name type="synonym">Stropharia cubensis</name>
    <dbReference type="NCBI Taxonomy" id="181762"/>
    <lineage>
        <taxon>Eukaryota</taxon>
        <taxon>Fungi</taxon>
        <taxon>Dikarya</taxon>
        <taxon>Basidiomycota</taxon>
        <taxon>Agaricomycotina</taxon>
        <taxon>Agaricomycetes</taxon>
        <taxon>Agaricomycetidae</taxon>
        <taxon>Agaricales</taxon>
        <taxon>Agaricineae</taxon>
        <taxon>Strophariaceae</taxon>
        <taxon>Psilocybe</taxon>
    </lineage>
</organism>
<accession>A0A8H8CIE0</accession>
<protein>
    <recommendedName>
        <fullName evidence="2">Integrase zinc-binding domain-containing protein</fullName>
    </recommendedName>
</protein>
<sequence>MSILAGIEAKVASHTLCLQKTMLPAEMNCLETLKEFATHMGRHFVLKPPSKQKEGKNIAKDLNIAQCTLEKLIIKLLACKKSAVIHLENNVPKMEQATDLPSLDHNAKSQDLPSLLDLASLAVNGFDVVEEICNQYSSDFFFGQIFKEPKEFQNFEVKDGLIFLKEKDKLLLCIPRIITKGRSIKEIIISKAQFVLAHLGAATTIDYLRSHVW</sequence>
<evidence type="ECO:0000313" key="1">
    <source>
        <dbReference type="EMBL" id="KAG5166623.1"/>
    </source>
</evidence>
<gene>
    <name evidence="1" type="ORF">JR316_008713</name>
</gene>
<reference evidence="1" key="1">
    <citation type="submission" date="2021-02" db="EMBL/GenBank/DDBJ databases">
        <title>Psilocybe cubensis genome.</title>
        <authorList>
            <person name="Mckernan K.J."/>
            <person name="Crawford S."/>
            <person name="Trippe A."/>
            <person name="Kane L.T."/>
            <person name="Mclaughlin S."/>
        </authorList>
    </citation>
    <scope>NUCLEOTIDE SEQUENCE [LARGE SCALE GENOMIC DNA]</scope>
    <source>
        <strain evidence="1">MGC-MH-2018</strain>
    </source>
</reference>
<dbReference type="Gene3D" id="1.10.340.70">
    <property type="match status" value="1"/>
</dbReference>
<proteinExistence type="predicted"/>